<dbReference type="AlphaFoldDB" id="E8R5K6"/>
<dbReference type="PANTHER" id="PTHR34203:SF15">
    <property type="entry name" value="SLL1173 PROTEIN"/>
    <property type="match status" value="1"/>
</dbReference>
<keyword evidence="2" id="KW-0808">Transferase</keyword>
<dbReference type="EMBL" id="CP002353">
    <property type="protein sequence ID" value="ADV61755.1"/>
    <property type="molecule type" value="Genomic_DNA"/>
</dbReference>
<dbReference type="Proteomes" id="UP000008631">
    <property type="component" value="Chromosome"/>
</dbReference>
<dbReference type="Gene3D" id="3.40.50.150">
    <property type="entry name" value="Vaccinia Virus protein VP39"/>
    <property type="match status" value="1"/>
</dbReference>
<keyword evidence="2" id="KW-0489">Methyltransferase</keyword>
<evidence type="ECO:0000313" key="3">
    <source>
        <dbReference type="Proteomes" id="UP000008631"/>
    </source>
</evidence>
<reference evidence="2 3" key="2">
    <citation type="journal article" date="2011" name="Stand. Genomic Sci.">
        <title>Complete genome sequence of Isosphaera pallida type strain (IS1B).</title>
        <authorList>
            <consortium name="US DOE Joint Genome Institute (JGI-PGF)"/>
            <person name="Goker M."/>
            <person name="Cleland D."/>
            <person name="Saunders E."/>
            <person name="Lapidus A."/>
            <person name="Nolan M."/>
            <person name="Lucas S."/>
            <person name="Hammon N."/>
            <person name="Deshpande S."/>
            <person name="Cheng J.F."/>
            <person name="Tapia R."/>
            <person name="Han C."/>
            <person name="Goodwin L."/>
            <person name="Pitluck S."/>
            <person name="Liolios K."/>
            <person name="Pagani I."/>
            <person name="Ivanova N."/>
            <person name="Mavromatis K."/>
            <person name="Pati A."/>
            <person name="Chen A."/>
            <person name="Palaniappan K."/>
            <person name="Land M."/>
            <person name="Hauser L."/>
            <person name="Chang Y.J."/>
            <person name="Jeffries C.D."/>
            <person name="Detter J.C."/>
            <person name="Beck B."/>
            <person name="Woyke T."/>
            <person name="Bristow J."/>
            <person name="Eisen J.A."/>
            <person name="Markowitz V."/>
            <person name="Hugenholtz P."/>
            <person name="Kyrpides N.C."/>
            <person name="Klenk H.P."/>
        </authorList>
    </citation>
    <scope>NUCLEOTIDE SEQUENCE [LARGE SCALE GENOMIC DNA]</scope>
    <source>
        <strain evidence="3">ATCC 43644 / DSM 9630 / IS1B</strain>
    </source>
</reference>
<protein>
    <submittedName>
        <fullName evidence="2">Methyltransferase FkbM family</fullName>
    </submittedName>
</protein>
<dbReference type="Pfam" id="PF05050">
    <property type="entry name" value="Methyltransf_21"/>
    <property type="match status" value="1"/>
</dbReference>
<gene>
    <name evidence="2" type="ordered locus">Isop_1168</name>
</gene>
<reference key="1">
    <citation type="submission" date="2010-11" db="EMBL/GenBank/DDBJ databases">
        <title>The complete sequence of chromosome of Isophaera pallida ATCC 43644.</title>
        <authorList>
            <consortium name="US DOE Joint Genome Institute (JGI-PGF)"/>
            <person name="Lucas S."/>
            <person name="Copeland A."/>
            <person name="Lapidus A."/>
            <person name="Bruce D."/>
            <person name="Goodwin L."/>
            <person name="Pitluck S."/>
            <person name="Kyrpides N."/>
            <person name="Mavromatis K."/>
            <person name="Pagani I."/>
            <person name="Ivanova N."/>
            <person name="Saunders E."/>
            <person name="Brettin T."/>
            <person name="Detter J.C."/>
            <person name="Han C."/>
            <person name="Tapia R."/>
            <person name="Land M."/>
            <person name="Hauser L."/>
            <person name="Markowitz V."/>
            <person name="Cheng J.-F."/>
            <person name="Hugenholtz P."/>
            <person name="Woyke T."/>
            <person name="Wu D."/>
            <person name="Eisen J.A."/>
        </authorList>
    </citation>
    <scope>NUCLEOTIDE SEQUENCE</scope>
    <source>
        <strain>ATCC 43644</strain>
    </source>
</reference>
<evidence type="ECO:0000259" key="1">
    <source>
        <dbReference type="Pfam" id="PF05050"/>
    </source>
</evidence>
<dbReference type="InParanoid" id="E8R5K6"/>
<organism evidence="2 3">
    <name type="scientific">Isosphaera pallida (strain ATCC 43644 / DSM 9630 / IS1B)</name>
    <dbReference type="NCBI Taxonomy" id="575540"/>
    <lineage>
        <taxon>Bacteria</taxon>
        <taxon>Pseudomonadati</taxon>
        <taxon>Planctomycetota</taxon>
        <taxon>Planctomycetia</taxon>
        <taxon>Isosphaerales</taxon>
        <taxon>Isosphaeraceae</taxon>
        <taxon>Isosphaera</taxon>
    </lineage>
</organism>
<dbReference type="InterPro" id="IPR052514">
    <property type="entry name" value="SAM-dependent_MTase"/>
</dbReference>
<keyword evidence="3" id="KW-1185">Reference proteome</keyword>
<dbReference type="NCBIfam" id="TIGR01444">
    <property type="entry name" value="fkbM_fam"/>
    <property type="match status" value="1"/>
</dbReference>
<dbReference type="GO" id="GO:0008168">
    <property type="term" value="F:methyltransferase activity"/>
    <property type="evidence" value="ECO:0007669"/>
    <property type="project" value="UniProtKB-KW"/>
</dbReference>
<sequence>MLYEPEFHRLGDWIGSGDWVIDVGANIGIYTIRCSDLVGPKGRVIALEPVPATFELLASNCGWARHRNITLLNLAASDHVHSTVIRIPRAASGLDDHFSAELVKPNEASSNTEDSSSLVPSHLVEEEDRVAILGAPLDGLMPSPPQRIKLIKIDTEGHEIHVLKGADRLIRRDRPVIILEANKEAATYLRDLGYSIAHAPGSPNYVAEPAPIPF</sequence>
<name>E8R5K6_ISOPI</name>
<dbReference type="STRING" id="575540.Isop_1168"/>
<accession>E8R5K6</accession>
<dbReference type="GO" id="GO:0032259">
    <property type="term" value="P:methylation"/>
    <property type="evidence" value="ECO:0007669"/>
    <property type="project" value="UniProtKB-KW"/>
</dbReference>
<dbReference type="HOGENOM" id="CLU_1287405_0_0_0"/>
<dbReference type="InterPro" id="IPR006342">
    <property type="entry name" value="FkbM_mtfrase"/>
</dbReference>
<dbReference type="InterPro" id="IPR029063">
    <property type="entry name" value="SAM-dependent_MTases_sf"/>
</dbReference>
<feature type="domain" description="Methyltransferase FkbM" evidence="1">
    <location>
        <begin position="22"/>
        <end position="194"/>
    </location>
</feature>
<proteinExistence type="predicted"/>
<dbReference type="SUPFAM" id="SSF53335">
    <property type="entry name" value="S-adenosyl-L-methionine-dependent methyltransferases"/>
    <property type="match status" value="1"/>
</dbReference>
<dbReference type="KEGG" id="ipa:Isop_1168"/>
<dbReference type="eggNOG" id="COG2242">
    <property type="taxonomic scope" value="Bacteria"/>
</dbReference>
<evidence type="ECO:0000313" key="2">
    <source>
        <dbReference type="EMBL" id="ADV61755.1"/>
    </source>
</evidence>
<dbReference type="PANTHER" id="PTHR34203">
    <property type="entry name" value="METHYLTRANSFERASE, FKBM FAMILY PROTEIN"/>
    <property type="match status" value="1"/>
</dbReference>